<comment type="caution">
    <text evidence="2">The sequence shown here is derived from an EMBL/GenBank/DDBJ whole genome shotgun (WGS) entry which is preliminary data.</text>
</comment>
<keyword evidence="1" id="KW-0812">Transmembrane</keyword>
<dbReference type="InterPro" id="IPR051288">
    <property type="entry name" value="Serum_paraoxonase/arylesterase"/>
</dbReference>
<feature type="transmembrane region" description="Helical" evidence="1">
    <location>
        <begin position="9"/>
        <end position="26"/>
    </location>
</feature>
<evidence type="ECO:0000313" key="3">
    <source>
        <dbReference type="Proteomes" id="UP001150904"/>
    </source>
</evidence>
<dbReference type="AlphaFoldDB" id="A0A9W9MAP1"/>
<keyword evidence="1" id="KW-1133">Transmembrane helix</keyword>
<dbReference type="SUPFAM" id="SSF63829">
    <property type="entry name" value="Calcium-dependent phosphotriesterase"/>
    <property type="match status" value="1"/>
</dbReference>
<keyword evidence="1" id="KW-0472">Membrane</keyword>
<accession>A0A9W9MAP1</accession>
<dbReference type="GeneID" id="83183291"/>
<dbReference type="RefSeq" id="XP_058305978.1">
    <property type="nucleotide sequence ID" value="XM_058455990.1"/>
</dbReference>
<dbReference type="Proteomes" id="UP001150904">
    <property type="component" value="Unassembled WGS sequence"/>
</dbReference>
<name>A0A9W9MAP1_9EURO</name>
<reference evidence="2" key="1">
    <citation type="submission" date="2022-12" db="EMBL/GenBank/DDBJ databases">
        <authorList>
            <person name="Petersen C."/>
        </authorList>
    </citation>
    <scope>NUCLEOTIDE SEQUENCE</scope>
    <source>
        <strain evidence="2">IBT 15544</strain>
    </source>
</reference>
<sequence length="212" mass="23720">MAGILGPRAIFWVFVVLAIGVIYRTYTHSFIFLTLGIGREIQPIEDFPWTCIRVRNFLLEGCEDLWLDEQDRKLPPVDYVTREFLDALVVGANSTVEMFDLDETSDTLEHIKSIASEAIFTPNGVAVEEDGLGFVITNDHNTKTRTFCDLEMLSGGGSLAYCRSNTGKYHIAADKGFSISNRIAHDKNSYYYVANSASGLITVHRLVNNELI</sequence>
<gene>
    <name evidence="2" type="ORF">N7498_008928</name>
</gene>
<evidence type="ECO:0000313" key="2">
    <source>
        <dbReference type="EMBL" id="KAJ5195490.1"/>
    </source>
</evidence>
<dbReference type="PANTHER" id="PTHR11799:SF20">
    <property type="entry name" value="SMP-30_GLUCONOLACTONASE_LRE-LIKE REGION DOMAIN-CONTAINING PROTEIN"/>
    <property type="match status" value="1"/>
</dbReference>
<dbReference type="EMBL" id="JAPQKR010000015">
    <property type="protein sequence ID" value="KAJ5195490.1"/>
    <property type="molecule type" value="Genomic_DNA"/>
</dbReference>
<dbReference type="OrthoDB" id="5307922at2759"/>
<organism evidence="2 3">
    <name type="scientific">Penicillium cinerascens</name>
    <dbReference type="NCBI Taxonomy" id="70096"/>
    <lineage>
        <taxon>Eukaryota</taxon>
        <taxon>Fungi</taxon>
        <taxon>Dikarya</taxon>
        <taxon>Ascomycota</taxon>
        <taxon>Pezizomycotina</taxon>
        <taxon>Eurotiomycetes</taxon>
        <taxon>Eurotiomycetidae</taxon>
        <taxon>Eurotiales</taxon>
        <taxon>Aspergillaceae</taxon>
        <taxon>Penicillium</taxon>
    </lineage>
</organism>
<keyword evidence="3" id="KW-1185">Reference proteome</keyword>
<dbReference type="InterPro" id="IPR011042">
    <property type="entry name" value="6-blade_b-propeller_TolB-like"/>
</dbReference>
<reference evidence="2" key="2">
    <citation type="journal article" date="2023" name="IMA Fungus">
        <title>Comparative genomic study of the Penicillium genus elucidates a diverse pangenome and 15 lateral gene transfer events.</title>
        <authorList>
            <person name="Petersen C."/>
            <person name="Sorensen T."/>
            <person name="Nielsen M.R."/>
            <person name="Sondergaard T.E."/>
            <person name="Sorensen J.L."/>
            <person name="Fitzpatrick D.A."/>
            <person name="Frisvad J.C."/>
            <person name="Nielsen K.L."/>
        </authorList>
    </citation>
    <scope>NUCLEOTIDE SEQUENCE</scope>
    <source>
        <strain evidence="2">IBT 15544</strain>
    </source>
</reference>
<evidence type="ECO:0000256" key="1">
    <source>
        <dbReference type="SAM" id="Phobius"/>
    </source>
</evidence>
<protein>
    <submittedName>
        <fullName evidence="2">Calcium-dependent phosphotriesterase</fullName>
    </submittedName>
</protein>
<dbReference type="PANTHER" id="PTHR11799">
    <property type="entry name" value="PARAOXONASE"/>
    <property type="match status" value="1"/>
</dbReference>
<proteinExistence type="predicted"/>
<dbReference type="Gene3D" id="2.120.10.30">
    <property type="entry name" value="TolB, C-terminal domain"/>
    <property type="match status" value="1"/>
</dbReference>